<dbReference type="OrthoDB" id="127238at2"/>
<dbReference type="AlphaFoldDB" id="A0A062XTC2"/>
<sequence length="565" mass="61892">MRPFVAFCLACLGFNAGAQQPQTFTTTTEVRVVNVEVVVTDADGLPVTDLGPQDFLLFEDGQPVEVSNFFKVVQAQPQLATEDTSRGIGPQDERFRRRLVLVVDNNFLDPVTRARALEKAKEFLTHSVAGESEWAVAAIGQDLQYLLPFTSDAFQVAAALDEVGKLPSFASRHRLDFRLENDPVRSQYLQTEEPSRGTRYDIGQTQRFASQERARRNLQSFAVTARVLGGLMRSYATFGGRKAVVLLTGTMEFHPEAQYLVSNDPKTWADTGLTDRAQSDPALESLKRDTEEVLQALVRAANSTGFQLYVINTRGLESPLRLHDVENRQLGMVKNVGSFTAPPETSDPETAPLTLVQGTGGLYLRSNQIEKPLTKVLEDTATYYSLGYVPKHPPDRQFHSIAVKVQRAGVKVRHRLGYLDLPEEEKLAQELATPLTFPKPKGALPVTLSLEERGPEGKEYRMAAQVTVPLSALVFLPQPSGGVAASCTVYLAVYNEKGENLTVVPKSFPLSVPAGQEAAAKEGVFRPTLLFTIPPGAYTVAATVLDGVAKEHGTAWQQVLVGRAP</sequence>
<dbReference type="RefSeq" id="WP_038048110.1">
    <property type="nucleotide sequence ID" value="NZ_JMFG01000011.1"/>
</dbReference>
<evidence type="ECO:0000256" key="1">
    <source>
        <dbReference type="SAM" id="SignalP"/>
    </source>
</evidence>
<dbReference type="Proteomes" id="UP000027284">
    <property type="component" value="Unassembled WGS sequence"/>
</dbReference>
<proteinExistence type="predicted"/>
<gene>
    <name evidence="2" type="ORF">EG19_00510</name>
</gene>
<protein>
    <recommendedName>
        <fullName evidence="4">VWA domain-containing protein</fullName>
    </recommendedName>
</protein>
<evidence type="ECO:0000313" key="2">
    <source>
        <dbReference type="EMBL" id="KDA54088.1"/>
    </source>
</evidence>
<feature type="chain" id="PRO_5001616374" description="VWA domain-containing protein" evidence="1">
    <location>
        <begin position="19"/>
        <end position="565"/>
    </location>
</feature>
<dbReference type="STRING" id="1312852.EG19_00510"/>
<dbReference type="EMBL" id="JMFG01000011">
    <property type="protein sequence ID" value="KDA54088.1"/>
    <property type="molecule type" value="Genomic_DNA"/>
</dbReference>
<feature type="signal peptide" evidence="1">
    <location>
        <begin position="1"/>
        <end position="18"/>
    </location>
</feature>
<keyword evidence="1" id="KW-0732">Signal</keyword>
<comment type="caution">
    <text evidence="2">The sequence shown here is derived from an EMBL/GenBank/DDBJ whole genome shotgun (WGS) entry which is preliminary data.</text>
</comment>
<reference evidence="2 3" key="1">
    <citation type="submission" date="2014-04" db="EMBL/GenBank/DDBJ databases">
        <title>The Genome Sequence of Thermoanaerobaculum aquaticum MP-01, The First Cultivated Group 23 Acidobacterium.</title>
        <authorList>
            <person name="Stamps B.W."/>
            <person name="Losey N.A."/>
            <person name="Lawson P.A."/>
            <person name="Stevenson B.S."/>
        </authorList>
    </citation>
    <scope>NUCLEOTIDE SEQUENCE [LARGE SCALE GENOMIC DNA]</scope>
    <source>
        <strain evidence="2 3">MP-01</strain>
    </source>
</reference>
<evidence type="ECO:0000313" key="3">
    <source>
        <dbReference type="Proteomes" id="UP000027284"/>
    </source>
</evidence>
<evidence type="ECO:0008006" key="4">
    <source>
        <dbReference type="Google" id="ProtNLM"/>
    </source>
</evidence>
<accession>A0A062XTC2</accession>
<name>A0A062XTC2_9BACT</name>
<keyword evidence="3" id="KW-1185">Reference proteome</keyword>
<organism evidence="2 3">
    <name type="scientific">Thermoanaerobaculum aquaticum</name>
    <dbReference type="NCBI Taxonomy" id="1312852"/>
    <lineage>
        <taxon>Bacteria</taxon>
        <taxon>Pseudomonadati</taxon>
        <taxon>Acidobacteriota</taxon>
        <taxon>Thermoanaerobaculia</taxon>
        <taxon>Thermoanaerobaculales</taxon>
        <taxon>Thermoanaerobaculaceae</taxon>
        <taxon>Thermoanaerobaculum</taxon>
    </lineage>
</organism>
<dbReference type="InterPro" id="IPR017802">
    <property type="entry name" value="VWFA-rel_acidobac-type"/>
</dbReference>
<dbReference type="NCBIfam" id="TIGR03436">
    <property type="entry name" value="acidobact_VWFA"/>
    <property type="match status" value="1"/>
</dbReference>